<keyword evidence="6 15" id="KW-0347">Helicase</keyword>
<dbReference type="EMBL" id="JAWDIT010000008">
    <property type="protein sequence ID" value="MDU0347192.1"/>
    <property type="molecule type" value="Genomic_DNA"/>
</dbReference>
<dbReference type="SUPFAM" id="SSF52540">
    <property type="entry name" value="P-loop containing nucleoside triphosphate hydrolases"/>
    <property type="match status" value="1"/>
</dbReference>
<dbReference type="EC" id="5.6.2.4" evidence="13"/>
<evidence type="ECO:0000256" key="8">
    <source>
        <dbReference type="ARBA" id="ARBA00022840"/>
    </source>
</evidence>
<dbReference type="GO" id="GO:0016787">
    <property type="term" value="F:hydrolase activity"/>
    <property type="evidence" value="ECO:0007669"/>
    <property type="project" value="UniProtKB-KW"/>
</dbReference>
<protein>
    <recommendedName>
        <fullName evidence="13">DNA 3'-5' helicase</fullName>
        <ecNumber evidence="13">5.6.2.4</ecNumber>
    </recommendedName>
</protein>
<evidence type="ECO:0000256" key="9">
    <source>
        <dbReference type="ARBA" id="ARBA00023125"/>
    </source>
</evidence>
<comment type="caution">
    <text evidence="18">The sequence shown here is derived from an EMBL/GenBank/DDBJ whole genome shotgun (WGS) entry which is preliminary data.</text>
</comment>
<dbReference type="Pfam" id="PF00580">
    <property type="entry name" value="UvrD-helicase"/>
    <property type="match status" value="1"/>
</dbReference>
<keyword evidence="9" id="KW-0238">DNA-binding</keyword>
<evidence type="ECO:0000256" key="10">
    <source>
        <dbReference type="ARBA" id="ARBA00023204"/>
    </source>
</evidence>
<comment type="similarity">
    <text evidence="1">Belongs to the helicase family. UvrD subfamily.</text>
</comment>
<evidence type="ECO:0000256" key="13">
    <source>
        <dbReference type="ARBA" id="ARBA00034808"/>
    </source>
</evidence>
<evidence type="ECO:0000256" key="5">
    <source>
        <dbReference type="ARBA" id="ARBA00022801"/>
    </source>
</evidence>
<evidence type="ECO:0000256" key="2">
    <source>
        <dbReference type="ARBA" id="ARBA00022722"/>
    </source>
</evidence>
<dbReference type="PANTHER" id="PTHR11070">
    <property type="entry name" value="UVRD / RECB / PCRA DNA HELICASE FAMILY MEMBER"/>
    <property type="match status" value="1"/>
</dbReference>
<dbReference type="InterPro" id="IPR027417">
    <property type="entry name" value="P-loop_NTPase"/>
</dbReference>
<dbReference type="InterPro" id="IPR011604">
    <property type="entry name" value="PDDEXK-like_dom_sf"/>
</dbReference>
<dbReference type="SUPFAM" id="SSF52980">
    <property type="entry name" value="Restriction endonuclease-like"/>
    <property type="match status" value="1"/>
</dbReference>
<name>A0ABU3SR35_9MICO</name>
<dbReference type="InterPro" id="IPR011335">
    <property type="entry name" value="Restrct_endonuc-II-like"/>
</dbReference>
<evidence type="ECO:0000256" key="11">
    <source>
        <dbReference type="ARBA" id="ARBA00023235"/>
    </source>
</evidence>
<dbReference type="GO" id="GO:0004386">
    <property type="term" value="F:helicase activity"/>
    <property type="evidence" value="ECO:0007669"/>
    <property type="project" value="UniProtKB-KW"/>
</dbReference>
<dbReference type="PROSITE" id="PS51217">
    <property type="entry name" value="UVRD_HELICASE_CTER"/>
    <property type="match status" value="1"/>
</dbReference>
<evidence type="ECO:0000256" key="6">
    <source>
        <dbReference type="ARBA" id="ARBA00022806"/>
    </source>
</evidence>
<reference evidence="18 19" key="1">
    <citation type="submission" date="2023-09" db="EMBL/GenBank/DDBJ databases">
        <title>Microbacterium fusihabitans sp. nov., Microbacterium phycihabitans sp. nov., and Microbacterium cervinum sp. nov., isolated from dried seaweeds of beach.</title>
        <authorList>
            <person name="Lee S.D."/>
        </authorList>
    </citation>
    <scope>NUCLEOTIDE SEQUENCE [LARGE SCALE GENOMIC DNA]</scope>
    <source>
        <strain evidence="18 19">KSW2-29</strain>
    </source>
</reference>
<evidence type="ECO:0000256" key="12">
    <source>
        <dbReference type="ARBA" id="ARBA00034617"/>
    </source>
</evidence>
<dbReference type="InterPro" id="IPR014016">
    <property type="entry name" value="UvrD-like_ATP-bd"/>
</dbReference>
<comment type="catalytic activity">
    <reaction evidence="12">
        <text>Couples ATP hydrolysis with the unwinding of duplex DNA by translocating in the 3'-5' direction.</text>
        <dbReference type="EC" id="5.6.2.4"/>
    </reaction>
</comment>
<evidence type="ECO:0000256" key="3">
    <source>
        <dbReference type="ARBA" id="ARBA00022741"/>
    </source>
</evidence>
<evidence type="ECO:0000256" key="15">
    <source>
        <dbReference type="PROSITE-ProRule" id="PRU00560"/>
    </source>
</evidence>
<dbReference type="Gene3D" id="3.90.320.10">
    <property type="match status" value="1"/>
</dbReference>
<keyword evidence="7" id="KW-0269">Exonuclease</keyword>
<evidence type="ECO:0000256" key="14">
    <source>
        <dbReference type="ARBA" id="ARBA00048988"/>
    </source>
</evidence>
<accession>A0ABU3SR35</accession>
<dbReference type="Gene3D" id="1.10.486.10">
    <property type="entry name" value="PCRA, domain 4"/>
    <property type="match status" value="1"/>
</dbReference>
<dbReference type="Pfam" id="PF12705">
    <property type="entry name" value="PDDEXK_1"/>
    <property type="match status" value="1"/>
</dbReference>
<sequence length="1047" mass="111598">MQSTDAAAPGAVRERGGLDADQRVVVAWPADASGVVVGAPGSGKTTTLLSRVRELVASGVDPDDLLVLTPTRPAATALRDPLALAVDRATSGALARSVASFAFHLVRGAEVRRGAEPPQLLTGGDEDQIIRDLLEGDALDELEGASRWPDWLGPTIRATRGFRGDLRAFLAECTELGVASSDLTRLAERHDLPVWASLASFADEYRAVRAAMRGAHRDAADLAREAVSVLDAARSERDLLGRFSSLRCILVDDAQELTAGVIDLLRACRGLGIGVVAFGDPDVGSGAFRGATPENFARLARELGATAALGTPHRGTPEQIDLVRQVASRIGAAGVVAHRRAPEGAPAQGSVRTYLLRSPAEEADAIARLLRERHVLDGVPWSSCAVIAHDSRQVATLEAELAAREVPARASGPGLALGVQRPVRDLVRLVELGAKDPDEWVAEEVIDALRGTFGGLDAIELRRLRTALRHDEVAAGGTRAATDLLVSGVRFPLELAAIDSREARRAIRLGETLGALRSQALRQATAHELLWTAWERSALARTWREAARGHGAVAEQADRDLDAVVALFQAAKRFTEREPDGEASVFLRSVLDSDVAEDRIEQPAVVDTVRVLTPAAAAGTAFDTVVIAGVQDGVWPNTRLRGGLLETWRLADAVQNPDLPAAGMLDRRRAAMHDELRLFVRAISRADALLIVTAVDDDDTGPSVLFEMLPTPEPAAAIPEHPLSLRGLVARHRRSLTAARVPAGERAHAAAQLAILAGAGVAGAAVEEWYGVAPPSSTAPLRDLDREDVRVSPSRLHALEECQLDWVIADLGGDRGGTTAGIGTIIHAALETAASSSEDDLWAVVDERWGELVFDAPWRDRAERTRARDLVRRLAAYLRRFDDAGGRLIGAERHFEVPIPIPDAGEHGAVLSGDIDRVELTPSGEVVIVDLKTGKSEPQTDAKVADNPQLAAYQLAFSSGAIEQVAGLASGGAKLLVLRPTAATKDYAEPTQKPFDDEQRAAFVARVRGAVDIMRGTSFAAPYEVHCRDEFSYGLCRIHTVSAVSAS</sequence>
<keyword evidence="19" id="KW-1185">Reference proteome</keyword>
<evidence type="ECO:0000256" key="1">
    <source>
        <dbReference type="ARBA" id="ARBA00009922"/>
    </source>
</evidence>
<evidence type="ECO:0000256" key="7">
    <source>
        <dbReference type="ARBA" id="ARBA00022839"/>
    </source>
</evidence>
<organism evidence="18 19">
    <name type="scientific">Microbacterium phycohabitans</name>
    <dbReference type="NCBI Taxonomy" id="3075993"/>
    <lineage>
        <taxon>Bacteria</taxon>
        <taxon>Bacillati</taxon>
        <taxon>Actinomycetota</taxon>
        <taxon>Actinomycetes</taxon>
        <taxon>Micrococcales</taxon>
        <taxon>Microbacteriaceae</taxon>
        <taxon>Microbacterium</taxon>
    </lineage>
</organism>
<comment type="catalytic activity">
    <reaction evidence="14">
        <text>ATP + H2O = ADP + phosphate + H(+)</text>
        <dbReference type="Rhea" id="RHEA:13065"/>
        <dbReference type="ChEBI" id="CHEBI:15377"/>
        <dbReference type="ChEBI" id="CHEBI:15378"/>
        <dbReference type="ChEBI" id="CHEBI:30616"/>
        <dbReference type="ChEBI" id="CHEBI:43474"/>
        <dbReference type="ChEBI" id="CHEBI:456216"/>
        <dbReference type="EC" id="5.6.2.4"/>
    </reaction>
</comment>
<keyword evidence="5 15" id="KW-0378">Hydrolase</keyword>
<dbReference type="InterPro" id="IPR000212">
    <property type="entry name" value="DNA_helicase_UvrD/REP"/>
</dbReference>
<dbReference type="Gene3D" id="3.40.50.300">
    <property type="entry name" value="P-loop containing nucleotide triphosphate hydrolases"/>
    <property type="match status" value="2"/>
</dbReference>
<gene>
    <name evidence="18" type="ORF">RWH44_15940</name>
</gene>
<keyword evidence="11" id="KW-0413">Isomerase</keyword>
<dbReference type="PROSITE" id="PS51198">
    <property type="entry name" value="UVRD_HELICASE_ATP_BIND"/>
    <property type="match status" value="1"/>
</dbReference>
<keyword evidence="2" id="KW-0540">Nuclease</keyword>
<evidence type="ECO:0000259" key="16">
    <source>
        <dbReference type="PROSITE" id="PS51198"/>
    </source>
</evidence>
<feature type="domain" description="UvrD-like helicase ATP-binding" evidence="16">
    <location>
        <begin position="17"/>
        <end position="316"/>
    </location>
</feature>
<keyword evidence="3 15" id="KW-0547">Nucleotide-binding</keyword>
<dbReference type="Proteomes" id="UP001261125">
    <property type="component" value="Unassembled WGS sequence"/>
</dbReference>
<dbReference type="RefSeq" id="WP_316005333.1">
    <property type="nucleotide sequence ID" value="NZ_JAWDIT010000008.1"/>
</dbReference>
<evidence type="ECO:0000313" key="18">
    <source>
        <dbReference type="EMBL" id="MDU0347192.1"/>
    </source>
</evidence>
<dbReference type="InterPro" id="IPR038726">
    <property type="entry name" value="PDDEXK_AddAB-type"/>
</dbReference>
<keyword evidence="8 15" id="KW-0067">ATP-binding</keyword>
<proteinExistence type="inferred from homology"/>
<evidence type="ECO:0000313" key="19">
    <source>
        <dbReference type="Proteomes" id="UP001261125"/>
    </source>
</evidence>
<feature type="domain" description="UvrD-like helicase C-terminal" evidence="17">
    <location>
        <begin position="320"/>
        <end position="619"/>
    </location>
</feature>
<evidence type="ECO:0000259" key="17">
    <source>
        <dbReference type="PROSITE" id="PS51217"/>
    </source>
</evidence>
<dbReference type="InterPro" id="IPR013986">
    <property type="entry name" value="DExx_box_DNA_helicase_dom_sf"/>
</dbReference>
<dbReference type="Gene3D" id="1.10.10.160">
    <property type="match status" value="1"/>
</dbReference>
<feature type="binding site" evidence="15">
    <location>
        <begin position="38"/>
        <end position="45"/>
    </location>
    <ligand>
        <name>ATP</name>
        <dbReference type="ChEBI" id="CHEBI:30616"/>
    </ligand>
</feature>
<keyword evidence="10" id="KW-0234">DNA repair</keyword>
<evidence type="ECO:0000256" key="4">
    <source>
        <dbReference type="ARBA" id="ARBA00022763"/>
    </source>
</evidence>
<dbReference type="InterPro" id="IPR014017">
    <property type="entry name" value="DNA_helicase_UvrD-like_C"/>
</dbReference>
<dbReference type="PANTHER" id="PTHR11070:SF59">
    <property type="entry name" value="DNA 3'-5' HELICASE"/>
    <property type="match status" value="1"/>
</dbReference>
<keyword evidence="4" id="KW-0227">DNA damage</keyword>